<dbReference type="PROSITE" id="PS00028">
    <property type="entry name" value="ZINC_FINGER_C2H2_1"/>
    <property type="match status" value="1"/>
</dbReference>
<dbReference type="SMART" id="SM00501">
    <property type="entry name" value="BRIGHT"/>
    <property type="match status" value="1"/>
</dbReference>
<dbReference type="Gene3D" id="1.10.150.60">
    <property type="entry name" value="ARID DNA-binding domain"/>
    <property type="match status" value="1"/>
</dbReference>
<feature type="domain" description="ARID" evidence="6">
    <location>
        <begin position="13"/>
        <end position="105"/>
    </location>
</feature>
<feature type="compositionally biased region" description="Polar residues" evidence="5">
    <location>
        <begin position="900"/>
        <end position="926"/>
    </location>
</feature>
<dbReference type="InterPro" id="IPR016024">
    <property type="entry name" value="ARM-type_fold"/>
</dbReference>
<keyword evidence="1" id="KW-0156">Chromatin regulator</keyword>
<dbReference type="GO" id="GO:0006325">
    <property type="term" value="P:chromatin organization"/>
    <property type="evidence" value="ECO:0007669"/>
    <property type="project" value="UniProtKB-KW"/>
</dbReference>
<evidence type="ECO:0000313" key="7">
    <source>
        <dbReference type="EMBL" id="CDW24303.1"/>
    </source>
</evidence>
<evidence type="ECO:0000256" key="1">
    <source>
        <dbReference type="ARBA" id="ARBA00022853"/>
    </source>
</evidence>
<dbReference type="PROSITE" id="PS51011">
    <property type="entry name" value="ARID"/>
    <property type="match status" value="1"/>
</dbReference>
<reference evidence="7" key="1">
    <citation type="submission" date="2014-05" db="EMBL/GenBank/DDBJ databases">
        <authorList>
            <person name="Chronopoulou M."/>
        </authorList>
    </citation>
    <scope>NUCLEOTIDE SEQUENCE</scope>
    <source>
        <tissue evidence="7">Whole organism</tissue>
    </source>
</reference>
<dbReference type="InterPro" id="IPR001606">
    <property type="entry name" value="ARID_dom"/>
</dbReference>
<dbReference type="SUPFAM" id="SSF48371">
    <property type="entry name" value="ARM repeat"/>
    <property type="match status" value="1"/>
</dbReference>
<dbReference type="SUPFAM" id="SSF46774">
    <property type="entry name" value="ARID-like"/>
    <property type="match status" value="1"/>
</dbReference>
<organism evidence="7">
    <name type="scientific">Lepeophtheirus salmonis</name>
    <name type="common">Salmon louse</name>
    <name type="synonym">Caligus salmonis</name>
    <dbReference type="NCBI Taxonomy" id="72036"/>
    <lineage>
        <taxon>Eukaryota</taxon>
        <taxon>Metazoa</taxon>
        <taxon>Ecdysozoa</taxon>
        <taxon>Arthropoda</taxon>
        <taxon>Crustacea</taxon>
        <taxon>Multicrustacea</taxon>
        <taxon>Hexanauplia</taxon>
        <taxon>Copepoda</taxon>
        <taxon>Siphonostomatoida</taxon>
        <taxon>Caligidae</taxon>
        <taxon>Lepeophtheirus</taxon>
    </lineage>
</organism>
<dbReference type="GO" id="GO:0003677">
    <property type="term" value="F:DNA binding"/>
    <property type="evidence" value="ECO:0007669"/>
    <property type="project" value="InterPro"/>
</dbReference>
<keyword evidence="4" id="KW-0539">Nucleus</keyword>
<feature type="region of interest" description="Disordered" evidence="5">
    <location>
        <begin position="898"/>
        <end position="929"/>
    </location>
</feature>
<evidence type="ECO:0000256" key="2">
    <source>
        <dbReference type="ARBA" id="ARBA00023015"/>
    </source>
</evidence>
<feature type="compositionally biased region" description="Polar residues" evidence="5">
    <location>
        <begin position="962"/>
        <end position="975"/>
    </location>
</feature>
<dbReference type="InterPro" id="IPR011989">
    <property type="entry name" value="ARM-like"/>
</dbReference>
<evidence type="ECO:0000256" key="3">
    <source>
        <dbReference type="ARBA" id="ARBA00023163"/>
    </source>
</evidence>
<proteinExistence type="predicted"/>
<feature type="compositionally biased region" description="Low complexity" evidence="5">
    <location>
        <begin position="1247"/>
        <end position="1261"/>
    </location>
</feature>
<dbReference type="Pfam" id="PF01388">
    <property type="entry name" value="ARID"/>
    <property type="match status" value="1"/>
</dbReference>
<dbReference type="PANTHER" id="PTHR22970:SF14">
    <property type="entry name" value="AT-RICH INTERACTIVE DOMAIN-CONTAINING PROTEIN 2"/>
    <property type="match status" value="1"/>
</dbReference>
<dbReference type="OrthoDB" id="338531at2759"/>
<dbReference type="InterPro" id="IPR013087">
    <property type="entry name" value="Znf_C2H2_type"/>
</dbReference>
<dbReference type="SMART" id="SM01014">
    <property type="entry name" value="ARID"/>
    <property type="match status" value="1"/>
</dbReference>
<keyword evidence="3" id="KW-0804">Transcription</keyword>
<evidence type="ECO:0000256" key="5">
    <source>
        <dbReference type="SAM" id="MobiDB-lite"/>
    </source>
</evidence>
<keyword evidence="2" id="KW-0805">Transcription regulation</keyword>
<feature type="region of interest" description="Disordered" evidence="5">
    <location>
        <begin position="1247"/>
        <end position="1267"/>
    </location>
</feature>
<evidence type="ECO:0000259" key="6">
    <source>
        <dbReference type="PROSITE" id="PS51011"/>
    </source>
</evidence>
<dbReference type="PANTHER" id="PTHR22970">
    <property type="entry name" value="AT-RICH INTERACTIVE DOMAIN-CONTAINING PROTEIN 2"/>
    <property type="match status" value="1"/>
</dbReference>
<dbReference type="InterPro" id="IPR036431">
    <property type="entry name" value="ARID_dom_sf"/>
</dbReference>
<evidence type="ECO:0000256" key="4">
    <source>
        <dbReference type="ARBA" id="ARBA00023242"/>
    </source>
</evidence>
<protein>
    <recommendedName>
        <fullName evidence="6">ARID domain-containing protein</fullName>
    </recommendedName>
</protein>
<dbReference type="Gene3D" id="1.25.10.10">
    <property type="entry name" value="Leucine-rich Repeat Variant"/>
    <property type="match status" value="1"/>
</dbReference>
<sequence>MAQLLNKSPELYNQEKKAFLKELKHFHDQRGTPFKRIPNINGKEIDLYHLYWVVTAHGGWEKVNSRNAWEDFLETFELGQATTNAALGLKQIYLRYLDSYEKYHFLGEDEDREDDWYNDEEESRSRRQKAQKLHASVPLSYNHGQHNVNENLRSYYGFSTNVYRRTDYDRLTLSLSSPLPNEQDFAINTCTLLSNEGKHTLKLAKCERLLDHLLAHAGVYNDESYRVYMENQYLESRNYDLYSFWKDVCHLESVRQLILRCDDQKSSSFSSSRRRRRIHDDKSDSSSDDNSEGIMSLPSPKQRLNAVKRKAKSEIEDARPGSPSIFAIGRLGGTQELTGQRVRQIATIIRNLSFEEENAQIIAKSIPCLRFCLLCASSKWSNLNQMGFDILSNIAGDMILDDSFCENTHLTEILLSTIISGISSSDRFQVISSLDVLNKLCLQSRNEHYLENFLGHGVYSQLIAYLSLHDIHLLISTLECLYSLSSLGEISCNSIARISGAVDSLVSLTTAEAQSYGPKACVLMRVVEYVPGGAPLTIKGQSPCVKPSVKTPSTQVTQLSNVRPQQIIRSQHPHTIQQATQMRTVAPISQIGTTYQQKPTQVVQLAQGASGVVKIPIHSLPVVRHTMTPQQTRVTQIAMNAPVAQAVTQQQKQQIPAVISVQSPNISVPIRQAFSQPQQPQLQITHQQQQPQIQLTQPHLQITQQPQLQITQQQPQLQVTQQPSPLQVTPQQLSQIQVTQQQPQLQVVQQQPQLHVVQQQHQLQVVQQQPQLQITQQQAQVQISNSQEAQQTLRSQQVSLRINNDESNRQLCLSWLRATYETCPISHIEQFIMYKQYLASMHKMGREDVISDQHHVVCVRTLFGGDVGPNSKLLPNGKTERHFEGVKVRAVPQPLRLPAVNNQVETPQKPPQQSVVLLSGNNNSRCTPTPPPVIQTSQTTVVPVPPQSPILTNLLHRKSPDPKNSQVYSRNNETNENLDSIVPKENKLLKVNSDDHKPQGNGMLANLLEQKKDVDKITVNGAIGGVVTEIIQTVNGIEYDEFQSRKRSTVAIEQPPAKKIILTNGGGMTLDGLGEKEEVITQQVGTGNIVSSSVGVQQQSILMNSSGQIIVGQTANVKTSAPQQQQLIMQQQQRILPPGTRIVSATSSEGASTVQQPILMKTTSPPAITNGGTPTTNVGGVGQNQKTIIILPYSGVLPAQQNVNTTINTGSNSVQNVNGGGIPSTANGAHTIMVSSQTPSNIISGVSSNGPPVVSPSSVPSAPTPPPQMQEVVLKPNPACPFLCEWSGCMKAFKTPKEVENHAIKAHCPIEMDDIPCLWSRCDGMKRKRFSLMTHIQDRHCHPQLMKLMAVRRVQLAQNGKSDVPLPPAPPPHPGYAPNAAYHAIKRHALEFVSPKEMAMRDEKEGPVTKSIRLTSSLILKNLVIYSALGKSKLRAYESHLSTVALSNVESSRTMSQILYDMSEKDQKT</sequence>
<accession>A0A0K2TE49</accession>
<feature type="region of interest" description="Disordered" evidence="5">
    <location>
        <begin position="956"/>
        <end position="975"/>
    </location>
</feature>
<name>A0A0K2TE49_LEPSM</name>
<dbReference type="InterPro" id="IPR052406">
    <property type="entry name" value="Chromatin_Remodeling_Comp"/>
</dbReference>
<feature type="region of interest" description="Disordered" evidence="5">
    <location>
        <begin position="270"/>
        <end position="299"/>
    </location>
</feature>
<dbReference type="SMART" id="SM00355">
    <property type="entry name" value="ZnF_C2H2"/>
    <property type="match status" value="2"/>
</dbReference>
<dbReference type="EMBL" id="HACA01006942">
    <property type="protein sequence ID" value="CDW24303.1"/>
    <property type="molecule type" value="Transcribed_RNA"/>
</dbReference>